<evidence type="ECO:0000259" key="8">
    <source>
        <dbReference type="Pfam" id="PF17753"/>
    </source>
</evidence>
<gene>
    <name evidence="10" type="ORF">GCM10010918_14210</name>
</gene>
<dbReference type="GO" id="GO:0005975">
    <property type="term" value="P:carbohydrate metabolic process"/>
    <property type="evidence" value="ECO:0007669"/>
    <property type="project" value="InterPro"/>
</dbReference>
<keyword evidence="6" id="KW-0326">Glycosidase</keyword>
<dbReference type="InterPro" id="IPR008979">
    <property type="entry name" value="Galactose-bd-like_sf"/>
</dbReference>
<evidence type="ECO:0000256" key="1">
    <source>
        <dbReference type="ARBA" id="ARBA00000829"/>
    </source>
</evidence>
<accession>A0A917LXC3</accession>
<dbReference type="GO" id="GO:0004567">
    <property type="term" value="F:beta-mannosidase activity"/>
    <property type="evidence" value="ECO:0007669"/>
    <property type="project" value="UniProtKB-EC"/>
</dbReference>
<dbReference type="InterPro" id="IPR036156">
    <property type="entry name" value="Beta-gal/glucu_dom_sf"/>
</dbReference>
<evidence type="ECO:0000256" key="3">
    <source>
        <dbReference type="ARBA" id="ARBA00012754"/>
    </source>
</evidence>
<evidence type="ECO:0000313" key="11">
    <source>
        <dbReference type="Proteomes" id="UP000600247"/>
    </source>
</evidence>
<dbReference type="EMBL" id="BMHY01000002">
    <property type="protein sequence ID" value="GGG61794.1"/>
    <property type="molecule type" value="Genomic_DNA"/>
</dbReference>
<evidence type="ECO:0000256" key="2">
    <source>
        <dbReference type="ARBA" id="ARBA00007401"/>
    </source>
</evidence>
<comment type="similarity">
    <text evidence="2">Belongs to the glycosyl hydrolase 2 family.</text>
</comment>
<evidence type="ECO:0000256" key="6">
    <source>
        <dbReference type="ARBA" id="ARBA00023295"/>
    </source>
</evidence>
<dbReference type="Gene3D" id="3.20.20.80">
    <property type="entry name" value="Glycosidases"/>
    <property type="match status" value="1"/>
</dbReference>
<dbReference type="SUPFAM" id="SSF51445">
    <property type="entry name" value="(Trans)glycosidases"/>
    <property type="match status" value="1"/>
</dbReference>
<evidence type="ECO:0000256" key="4">
    <source>
        <dbReference type="ARBA" id="ARBA00022801"/>
    </source>
</evidence>
<feature type="domain" description="Beta-mannosidase-like galactose-binding" evidence="9">
    <location>
        <begin position="33"/>
        <end position="200"/>
    </location>
</feature>
<feature type="domain" description="Beta-mannosidase Ig-fold" evidence="8">
    <location>
        <begin position="783"/>
        <end position="828"/>
    </location>
</feature>
<keyword evidence="5" id="KW-0325">Glycoprotein</keyword>
<feature type="domain" description="Glycoside hydrolase family 2 immunoglobulin-like beta-sandwich" evidence="7">
    <location>
        <begin position="226"/>
        <end position="323"/>
    </location>
</feature>
<dbReference type="Gene3D" id="2.60.40.10">
    <property type="entry name" value="Immunoglobulins"/>
    <property type="match status" value="2"/>
</dbReference>
<dbReference type="PANTHER" id="PTHR43730">
    <property type="entry name" value="BETA-MANNOSIDASE"/>
    <property type="match status" value="1"/>
</dbReference>
<dbReference type="EC" id="3.2.1.25" evidence="3"/>
<keyword evidence="4" id="KW-0378">Hydrolase</keyword>
<dbReference type="InterPro" id="IPR054593">
    <property type="entry name" value="Beta-mannosidase-like_N2"/>
</dbReference>
<dbReference type="InterPro" id="IPR006102">
    <property type="entry name" value="Ig-like_GH2"/>
</dbReference>
<evidence type="ECO:0000313" key="10">
    <source>
        <dbReference type="EMBL" id="GGG61794.1"/>
    </source>
</evidence>
<dbReference type="AlphaFoldDB" id="A0A917LXC3"/>
<dbReference type="GO" id="GO:0006516">
    <property type="term" value="P:glycoprotein catabolic process"/>
    <property type="evidence" value="ECO:0007669"/>
    <property type="project" value="TreeGrafter"/>
</dbReference>
<dbReference type="SUPFAM" id="SSF49785">
    <property type="entry name" value="Galactose-binding domain-like"/>
    <property type="match status" value="1"/>
</dbReference>
<dbReference type="Proteomes" id="UP000600247">
    <property type="component" value="Unassembled WGS sequence"/>
</dbReference>
<organism evidence="10 11">
    <name type="scientific">Paenibacillus radicis</name>
    <name type="common">ex Gao et al. 2016</name>
    <dbReference type="NCBI Taxonomy" id="1737354"/>
    <lineage>
        <taxon>Bacteria</taxon>
        <taxon>Bacillati</taxon>
        <taxon>Bacillota</taxon>
        <taxon>Bacilli</taxon>
        <taxon>Bacillales</taxon>
        <taxon>Paenibacillaceae</taxon>
        <taxon>Paenibacillus</taxon>
    </lineage>
</organism>
<comment type="caution">
    <text evidence="10">The sequence shown here is derived from an EMBL/GenBank/DDBJ whole genome shotgun (WGS) entry which is preliminary data.</text>
</comment>
<dbReference type="InterPro" id="IPR013783">
    <property type="entry name" value="Ig-like_fold"/>
</dbReference>
<name>A0A917LXC3_9BACL</name>
<evidence type="ECO:0000259" key="7">
    <source>
        <dbReference type="Pfam" id="PF00703"/>
    </source>
</evidence>
<proteinExistence type="inferred from homology"/>
<dbReference type="Pfam" id="PF22666">
    <property type="entry name" value="Glyco_hydro_2_N2"/>
    <property type="match status" value="1"/>
</dbReference>
<evidence type="ECO:0000256" key="5">
    <source>
        <dbReference type="ARBA" id="ARBA00023180"/>
    </source>
</evidence>
<comment type="catalytic activity">
    <reaction evidence="1">
        <text>Hydrolysis of terminal, non-reducing beta-D-mannose residues in beta-D-mannosides.</text>
        <dbReference type="EC" id="3.2.1.25"/>
    </reaction>
</comment>
<dbReference type="InterPro" id="IPR017853">
    <property type="entry name" value="GH"/>
</dbReference>
<dbReference type="Pfam" id="PF00703">
    <property type="entry name" value="Glyco_hydro_2"/>
    <property type="match status" value="1"/>
</dbReference>
<reference evidence="10 11" key="1">
    <citation type="journal article" date="2014" name="Int. J. Syst. Evol. Microbiol.">
        <title>Complete genome sequence of Corynebacterium casei LMG S-19264T (=DSM 44701T), isolated from a smear-ripened cheese.</title>
        <authorList>
            <consortium name="US DOE Joint Genome Institute (JGI-PGF)"/>
            <person name="Walter F."/>
            <person name="Albersmeier A."/>
            <person name="Kalinowski J."/>
            <person name="Ruckert C."/>
        </authorList>
    </citation>
    <scope>NUCLEOTIDE SEQUENCE [LARGE SCALE GENOMIC DNA]</scope>
    <source>
        <strain evidence="10 11">CGMCC 1.15286</strain>
    </source>
</reference>
<evidence type="ECO:0000259" key="9">
    <source>
        <dbReference type="Pfam" id="PF22666"/>
    </source>
</evidence>
<dbReference type="InterPro" id="IPR041625">
    <property type="entry name" value="Beta-mannosidase_Ig"/>
</dbReference>
<dbReference type="SUPFAM" id="SSF49303">
    <property type="entry name" value="beta-Galactosidase/glucuronidase domain"/>
    <property type="match status" value="2"/>
</dbReference>
<dbReference type="InterPro" id="IPR050887">
    <property type="entry name" value="Beta-mannosidase_GH2"/>
</dbReference>
<dbReference type="Pfam" id="PF17753">
    <property type="entry name" value="Ig_mannosidase"/>
    <property type="match status" value="1"/>
</dbReference>
<dbReference type="Gene3D" id="2.60.120.260">
    <property type="entry name" value="Galactose-binding domain-like"/>
    <property type="match status" value="1"/>
</dbReference>
<protein>
    <recommendedName>
        <fullName evidence="3">beta-mannosidase</fullName>
        <ecNumber evidence="3">3.2.1.25</ecNumber>
    </recommendedName>
</protein>
<dbReference type="PANTHER" id="PTHR43730:SF1">
    <property type="entry name" value="BETA-MANNOSIDASE"/>
    <property type="match status" value="1"/>
</dbReference>
<sequence>MGMKIVGLNEAWQVHEAPLHWGRESLAAVKALKEGWYACTLPSDVRIPLIENGIIKDPVLSDYALESEWIEQRSWWYMKEFDGSGLDFDSDIIELVIETIDSHSDIFVNDQHVGSHYNVHYPFVRNVKDQLTPGKNTIAVRVTTGLESVSESNLSELNWATCREYDNGGKDRGDYRRSFVRRPQYTVGWDWGPRVVTCGLNGNAYLRSEKNIAVREVSVVTLGIGETARLKATVNIENLNIVGTASGDLLVEISYKGSVCASKKLDNLLLTSGINYFDLEFEIENPQLWWPAGYGEHPLYDVKVEAVSGDVTTEFPSFQFGIRTIELDTTVLQGEDRNFRLIVNGLPIFSKGGNWIPNDFIYSRVPEEKYVTLIREAVEANFNMLRIWGGGLFERDIFYQLCDQNGLLIWHDFMLACSTYPDHRREFMDEMHDEMDYQTKRLRNHASIALFCGTNEVHWIFNKTDNPRWNIEFKHEKQYGLYIANVLAKKVLHNNCPHIPYWNSSPYGGALPNADTVGDVHRWHNAFMSLNLEERIEPMDFDNVESKFVSEYGYVGPCNLESTKAYLDGGEIDFDSSVWEMHCNVFEKGTVAEGIWKSYLDRSDKLSVDDYLLYGGMVHSLMLEYSLEAMRFKPDCSGALFWMYNDAWGEVGWTIIDYYLRRKISYYGVKRALAHTKLTLRTVDGNVVLQGINDSTEAVSFQAEFGYISFDGDTRETKTVSLTIEPHSRSYLLTEELPDRDYTKGTIMVIPATDAVDTVSLRTGDMKTLRFDRSPIEVIRDEQTGAGRSITLRSTGFAHGVYVSGGYDCSDLYFDLLPGETKTITVYSAGSEPLSFTSVR</sequence>
<keyword evidence="11" id="KW-1185">Reference proteome</keyword>